<feature type="region of interest" description="Disordered" evidence="1">
    <location>
        <begin position="799"/>
        <end position="843"/>
    </location>
</feature>
<feature type="compositionally biased region" description="Polar residues" evidence="1">
    <location>
        <begin position="85"/>
        <end position="99"/>
    </location>
</feature>
<feature type="compositionally biased region" description="Polar residues" evidence="1">
    <location>
        <begin position="590"/>
        <end position="601"/>
    </location>
</feature>
<feature type="region of interest" description="Disordered" evidence="1">
    <location>
        <begin position="194"/>
        <end position="227"/>
    </location>
</feature>
<evidence type="ECO:0000313" key="2">
    <source>
        <dbReference type="EMBL" id="KAK1751424.1"/>
    </source>
</evidence>
<name>A0AAJ0F7S0_9PEZI</name>
<dbReference type="Proteomes" id="UP001239445">
    <property type="component" value="Unassembled WGS sequence"/>
</dbReference>
<feature type="compositionally biased region" description="Acidic residues" evidence="1">
    <location>
        <begin position="718"/>
        <end position="735"/>
    </location>
</feature>
<feature type="region of interest" description="Disordered" evidence="1">
    <location>
        <begin position="85"/>
        <end position="159"/>
    </location>
</feature>
<feature type="region of interest" description="Disordered" evidence="1">
    <location>
        <begin position="1"/>
        <end position="45"/>
    </location>
</feature>
<feature type="compositionally biased region" description="Basic and acidic residues" evidence="1">
    <location>
        <begin position="703"/>
        <end position="714"/>
    </location>
</feature>
<feature type="region of interest" description="Disordered" evidence="1">
    <location>
        <begin position="929"/>
        <end position="971"/>
    </location>
</feature>
<evidence type="ECO:0000256" key="1">
    <source>
        <dbReference type="SAM" id="MobiDB-lite"/>
    </source>
</evidence>
<accession>A0AAJ0F7S0</accession>
<proteinExistence type="predicted"/>
<keyword evidence="3" id="KW-1185">Reference proteome</keyword>
<feature type="compositionally biased region" description="Polar residues" evidence="1">
    <location>
        <begin position="622"/>
        <end position="631"/>
    </location>
</feature>
<dbReference type="EMBL" id="MU839842">
    <property type="protein sequence ID" value="KAK1751424.1"/>
    <property type="molecule type" value="Genomic_DNA"/>
</dbReference>
<feature type="region of interest" description="Disordered" evidence="1">
    <location>
        <begin position="424"/>
        <end position="483"/>
    </location>
</feature>
<feature type="region of interest" description="Disordered" evidence="1">
    <location>
        <begin position="551"/>
        <end position="660"/>
    </location>
</feature>
<evidence type="ECO:0000313" key="3">
    <source>
        <dbReference type="Proteomes" id="UP001239445"/>
    </source>
</evidence>
<reference evidence="2" key="1">
    <citation type="submission" date="2023-06" db="EMBL/GenBank/DDBJ databases">
        <title>Genome-scale phylogeny and comparative genomics of the fungal order Sordariales.</title>
        <authorList>
            <consortium name="Lawrence Berkeley National Laboratory"/>
            <person name="Hensen N."/>
            <person name="Bonometti L."/>
            <person name="Westerberg I."/>
            <person name="Brannstrom I.O."/>
            <person name="Guillou S."/>
            <person name="Cros-Aarteil S."/>
            <person name="Calhoun S."/>
            <person name="Haridas S."/>
            <person name="Kuo A."/>
            <person name="Mondo S."/>
            <person name="Pangilinan J."/>
            <person name="Riley R."/>
            <person name="Labutti K."/>
            <person name="Andreopoulos B."/>
            <person name="Lipzen A."/>
            <person name="Chen C."/>
            <person name="Yanf M."/>
            <person name="Daum C."/>
            <person name="Ng V."/>
            <person name="Clum A."/>
            <person name="Steindorff A."/>
            <person name="Ohm R."/>
            <person name="Martin F."/>
            <person name="Silar P."/>
            <person name="Natvig D."/>
            <person name="Lalanne C."/>
            <person name="Gautier V."/>
            <person name="Ament-Velasquez S.L."/>
            <person name="Kruys A."/>
            <person name="Hutchinson M.I."/>
            <person name="Powell A.J."/>
            <person name="Barry K."/>
            <person name="Miller A.N."/>
            <person name="Grigoriev I.V."/>
            <person name="Debuchy R."/>
            <person name="Gladieux P."/>
            <person name="Thoren M.H."/>
            <person name="Johannesson H."/>
        </authorList>
    </citation>
    <scope>NUCLEOTIDE SEQUENCE</scope>
    <source>
        <strain evidence="2">PSN4</strain>
    </source>
</reference>
<feature type="compositionally biased region" description="Low complexity" evidence="1">
    <location>
        <begin position="135"/>
        <end position="149"/>
    </location>
</feature>
<dbReference type="AlphaFoldDB" id="A0AAJ0F7S0"/>
<feature type="compositionally biased region" description="Acidic residues" evidence="1">
    <location>
        <begin position="424"/>
        <end position="440"/>
    </location>
</feature>
<organism evidence="2 3">
    <name type="scientific">Echria macrotheca</name>
    <dbReference type="NCBI Taxonomy" id="438768"/>
    <lineage>
        <taxon>Eukaryota</taxon>
        <taxon>Fungi</taxon>
        <taxon>Dikarya</taxon>
        <taxon>Ascomycota</taxon>
        <taxon>Pezizomycotina</taxon>
        <taxon>Sordariomycetes</taxon>
        <taxon>Sordariomycetidae</taxon>
        <taxon>Sordariales</taxon>
        <taxon>Schizotheciaceae</taxon>
        <taxon>Echria</taxon>
    </lineage>
</organism>
<gene>
    <name evidence="2" type="ORF">QBC47DRAFT_406127</name>
</gene>
<feature type="compositionally biased region" description="Basic and acidic residues" evidence="1">
    <location>
        <begin position="333"/>
        <end position="344"/>
    </location>
</feature>
<sequence>MPPSMSDAHQSAESPSQYGGRARHQQDPPPIPTKRRPAGNTGLLGPLSNVEYVLSNLLRVGTMGTTPILPSLLSLTALLTNAQDSLSQPPWSAAGSNTDGRPRPISDDASEAPEIIHHHTSPPARHNSPDEDTYSSGPSQLSLSPVSLPHTQSAMFDEPSRSSFEEFAFEEAPQDIAPPSSRFRFLRVLESIAEESDSDQESAIESSSKPRAASTPPPVANFSDVEKPQRLPRYFNAPVIAPSSTVTRPTGLRIMTEFDPAPQRPMEVSSMSDNVEGDDDVFDVPTNSSTLMNTERKQRAALRLDTGTGHPSRSMTVGISGRPPRARVSPNTRAKEDAIDQDKHTTPDHSLIQALNRWRWEKLALTHITVAFSCSPRAAASLGWVPPHYRALFRKLLNPLAAFEFEVKQYCFRHLPDYDLFSAEEEEESPLDISPEEEEGSNNTPRDSGIGSDVPSQPSPYQLESESSYGNVTTGGPVETGKSMSDVHVHRTLDYMYPAHDDIHFAARLSRLLDERSPENLERNGAENVNGIAGVGSARENDRESITSTNQVWNGSRQPGFADHTIRVSDRNTPGRVSEYAFRPSESPAGRNTSKGYQNHQVDNRPPPKRVRSAIDDPGFRSTVTPPTTFNEGDKRRRRMSEEESSVVSSPEVPPLSPAEEQMLARVLETTTDAMEHMRDFMLEIMDVYQRSRPYKAGGRQAGQERDEQERDQGQDQAEQDQPEQDQPEQDEAEWEQSSQKQAYKHLCTELLPQCDDHIPQMISFLLEQANNFAAILASPSSEARGSPAWSRTMTETLTMSGGQAPPSEPKPTKPTKTTPNPPRQRASSDDTHSLTASLRSPARHLRRGYTRARIRFLRRLSRYPALDSFTLRSLTRLDEQLHQQQTRDAASPAGGDGGVSEMRVCVADMARGIRERLGRAIGVEDVEGLSPVSSLPEGEDGVSDAVAGKYSGRYGDEEGAAQKSQSGLRG</sequence>
<protein>
    <submittedName>
        <fullName evidence="2">Uncharacterized protein</fullName>
    </submittedName>
</protein>
<comment type="caution">
    <text evidence="2">The sequence shown here is derived from an EMBL/GenBank/DDBJ whole genome shotgun (WGS) entry which is preliminary data.</text>
</comment>
<feature type="region of interest" description="Disordered" evidence="1">
    <location>
        <begin position="696"/>
        <end position="741"/>
    </location>
</feature>
<feature type="region of interest" description="Disordered" evidence="1">
    <location>
        <begin position="306"/>
        <end position="344"/>
    </location>
</feature>
<feature type="compositionally biased region" description="Polar residues" evidence="1">
    <location>
        <begin position="454"/>
        <end position="474"/>
    </location>
</feature>
<feature type="compositionally biased region" description="Polar residues" evidence="1">
    <location>
        <begin position="7"/>
        <end position="17"/>
    </location>
</feature>